<keyword evidence="5" id="KW-0560">Oxidoreductase</keyword>
<evidence type="ECO:0000256" key="4">
    <source>
        <dbReference type="ARBA" id="ARBA00022827"/>
    </source>
</evidence>
<evidence type="ECO:0000256" key="5">
    <source>
        <dbReference type="ARBA" id="ARBA00023002"/>
    </source>
</evidence>
<keyword evidence="4 6" id="KW-0274">FAD</keyword>
<dbReference type="AlphaFoldDB" id="A0A2H4SHG9"/>
<dbReference type="InterPro" id="IPR006181">
    <property type="entry name" value="D-amino_acid_oxidase_CS"/>
</dbReference>
<comment type="similarity">
    <text evidence="2">Belongs to the DAMOX/DASOX family.</text>
</comment>
<dbReference type="OrthoDB" id="409956at2759"/>
<sequence>MTNTIVIVGQVLFPLLTRTTNCIANERRPPSSGGVSGLTSAYLLSKSKGNTVTLVAKHMPGDYDIEYASPIAGANVLPMNPDADSRWERRTWPEFVWLCRNVPEAGFHFKNALVLRQHKDQEADPSGGPIDPLFDRDPWYRHLTPDYRELAASELPPGQDSGCSFTSMCLNTPMYLFWLVGQCLRQGVVFRRAVLRDLTEARRLAYSGRPADVLINATGLGARTLGGVRDAGMLPARGQIVLVRNDGSSMLNTSAVDDGSGEILYTMQRAAGGGTILGGTYDLGNWESQPCPNVAARIMARVVRLDPALAGGKGVAGLDVIRHAVGLRPYRKGGVRVERETLRDEVDGASVHVVHNYGHAGWGFQGSFGCAEKVVELVNEIRAANGEDLSKEPTLFNFEAAAASKL</sequence>
<dbReference type="PANTHER" id="PTHR11530:SF16">
    <property type="entry name" value="D-AMINO ACID OXIDASE (AFU_ORTHOLOGUE AFUA_5G11290)"/>
    <property type="match status" value="1"/>
</dbReference>
<keyword evidence="3" id="KW-0285">Flavoprotein</keyword>
<evidence type="ECO:0000256" key="7">
    <source>
        <dbReference type="SAM" id="SignalP"/>
    </source>
</evidence>
<evidence type="ECO:0000256" key="6">
    <source>
        <dbReference type="PIRSR" id="PIRSR000189-1"/>
    </source>
</evidence>
<evidence type="ECO:0000313" key="9">
    <source>
        <dbReference type="EMBL" id="ATY62550.1"/>
    </source>
</evidence>
<protein>
    <submittedName>
        <fullName evidence="9">D-amino-acid oxidase</fullName>
    </submittedName>
</protein>
<dbReference type="GO" id="GO:0003884">
    <property type="term" value="F:D-amino-acid oxidase activity"/>
    <property type="evidence" value="ECO:0007669"/>
    <property type="project" value="InterPro"/>
</dbReference>
<gene>
    <name evidence="9" type="ORF">A9K55_007578</name>
</gene>
<dbReference type="GO" id="GO:0019478">
    <property type="term" value="P:D-amino acid catabolic process"/>
    <property type="evidence" value="ECO:0007669"/>
    <property type="project" value="TreeGrafter"/>
</dbReference>
<accession>A0A2H4SHG9</accession>
<dbReference type="SUPFAM" id="SSF51971">
    <property type="entry name" value="Nucleotide-binding domain"/>
    <property type="match status" value="1"/>
</dbReference>
<evidence type="ECO:0000256" key="1">
    <source>
        <dbReference type="ARBA" id="ARBA00001974"/>
    </source>
</evidence>
<evidence type="ECO:0000256" key="2">
    <source>
        <dbReference type="ARBA" id="ARBA00006730"/>
    </source>
</evidence>
<feature type="chain" id="PRO_5014170259" evidence="7">
    <location>
        <begin position="23"/>
        <end position="406"/>
    </location>
</feature>
<name>A0A2H4SHG9_CORMI</name>
<dbReference type="Pfam" id="PF01266">
    <property type="entry name" value="DAO"/>
    <property type="match status" value="1"/>
</dbReference>
<comment type="cofactor">
    <cofactor evidence="1 6">
        <name>FAD</name>
        <dbReference type="ChEBI" id="CHEBI:57692"/>
    </cofactor>
</comment>
<proteinExistence type="inferred from homology"/>
<evidence type="ECO:0000256" key="3">
    <source>
        <dbReference type="ARBA" id="ARBA00022630"/>
    </source>
</evidence>
<dbReference type="Gene3D" id="3.40.50.720">
    <property type="entry name" value="NAD(P)-binding Rossmann-like Domain"/>
    <property type="match status" value="1"/>
</dbReference>
<dbReference type="InterPro" id="IPR006076">
    <property type="entry name" value="FAD-dep_OxRdtase"/>
</dbReference>
<dbReference type="VEuPathDB" id="FungiDB:A9K55_007578"/>
<dbReference type="GO" id="GO:0071949">
    <property type="term" value="F:FAD binding"/>
    <property type="evidence" value="ECO:0007669"/>
    <property type="project" value="InterPro"/>
</dbReference>
<feature type="binding site" evidence="6">
    <location>
        <position position="361"/>
    </location>
    <ligand>
        <name>D-dopa</name>
        <dbReference type="ChEBI" id="CHEBI:149689"/>
    </ligand>
</feature>
<dbReference type="PIRSF" id="PIRSF000189">
    <property type="entry name" value="D-aa_oxidase"/>
    <property type="match status" value="1"/>
</dbReference>
<dbReference type="InterPro" id="IPR023209">
    <property type="entry name" value="DAO"/>
</dbReference>
<feature type="signal peptide" evidence="7">
    <location>
        <begin position="1"/>
        <end position="22"/>
    </location>
</feature>
<dbReference type="PANTHER" id="PTHR11530">
    <property type="entry name" value="D-AMINO ACID OXIDASE"/>
    <property type="match status" value="1"/>
</dbReference>
<dbReference type="Gene3D" id="3.30.9.10">
    <property type="entry name" value="D-Amino Acid Oxidase, subunit A, domain 2"/>
    <property type="match status" value="1"/>
</dbReference>
<feature type="binding site" evidence="6">
    <location>
        <position position="218"/>
    </location>
    <ligand>
        <name>FAD</name>
        <dbReference type="ChEBI" id="CHEBI:57692"/>
    </ligand>
</feature>
<dbReference type="SUPFAM" id="SSF54373">
    <property type="entry name" value="FAD-linked reductases, C-terminal domain"/>
    <property type="match status" value="1"/>
</dbReference>
<organism evidence="9 10">
    <name type="scientific">Cordyceps militaris</name>
    <name type="common">Caterpillar fungus</name>
    <name type="synonym">Clavaria militaris</name>
    <dbReference type="NCBI Taxonomy" id="73501"/>
    <lineage>
        <taxon>Eukaryota</taxon>
        <taxon>Fungi</taxon>
        <taxon>Dikarya</taxon>
        <taxon>Ascomycota</taxon>
        <taxon>Pezizomycotina</taxon>
        <taxon>Sordariomycetes</taxon>
        <taxon>Hypocreomycetidae</taxon>
        <taxon>Hypocreales</taxon>
        <taxon>Cordycipitaceae</taxon>
        <taxon>Cordyceps</taxon>
    </lineage>
</organism>
<dbReference type="EMBL" id="CP023324">
    <property type="protein sequence ID" value="ATY62550.1"/>
    <property type="molecule type" value="Genomic_DNA"/>
</dbReference>
<dbReference type="PROSITE" id="PS00677">
    <property type="entry name" value="DAO"/>
    <property type="match status" value="1"/>
</dbReference>
<feature type="binding site" evidence="6">
    <location>
        <position position="328"/>
    </location>
    <ligand>
        <name>D-dopa</name>
        <dbReference type="ChEBI" id="CHEBI:149689"/>
    </ligand>
</feature>
<evidence type="ECO:0000313" key="10">
    <source>
        <dbReference type="Proteomes" id="UP000323067"/>
    </source>
</evidence>
<feature type="domain" description="FAD dependent oxidoreductase" evidence="8">
    <location>
        <begin position="33"/>
        <end position="377"/>
    </location>
</feature>
<dbReference type="Proteomes" id="UP000323067">
    <property type="component" value="Chromosome vii"/>
</dbReference>
<reference evidence="9 10" key="1">
    <citation type="journal article" date="2017" name="BMC Genomics">
        <title>Chromosome level assembly and secondary metabolite potential of the parasitic fungus Cordyceps militaris.</title>
        <authorList>
            <person name="Kramer G.J."/>
            <person name="Nodwell J.R."/>
        </authorList>
    </citation>
    <scope>NUCLEOTIDE SEQUENCE [LARGE SCALE GENOMIC DNA]</scope>
    <source>
        <strain evidence="9 10">ATCC 34164</strain>
    </source>
</reference>
<keyword evidence="7" id="KW-0732">Signal</keyword>
<dbReference type="GO" id="GO:0005737">
    <property type="term" value="C:cytoplasm"/>
    <property type="evidence" value="ECO:0007669"/>
    <property type="project" value="TreeGrafter"/>
</dbReference>
<dbReference type="VEuPathDB" id="FungiDB:CCM_00020"/>
<evidence type="ECO:0000259" key="8">
    <source>
        <dbReference type="Pfam" id="PF01266"/>
    </source>
</evidence>